<dbReference type="Proteomes" id="UP000218627">
    <property type="component" value="Unassembled WGS sequence"/>
</dbReference>
<comment type="cofactor">
    <cofactor evidence="3">
        <name>Mg(2+)</name>
        <dbReference type="ChEBI" id="CHEBI:18420"/>
    </cofactor>
    <text evidence="3">Binds 2 magnesium ions per subunit.</text>
</comment>
<protein>
    <submittedName>
        <fullName evidence="4">ADP-ribosylglycohydrolase</fullName>
    </submittedName>
</protein>
<feature type="binding site" evidence="3">
    <location>
        <position position="275"/>
    </location>
    <ligand>
        <name>Mg(2+)</name>
        <dbReference type="ChEBI" id="CHEBI:18420"/>
        <label>1</label>
    </ligand>
</feature>
<dbReference type="OrthoDB" id="9798107at2"/>
<accession>A0A285NWW3</accession>
<dbReference type="InterPro" id="IPR005502">
    <property type="entry name" value="Ribosyl_crysJ1"/>
</dbReference>
<dbReference type="GO" id="GO:0046872">
    <property type="term" value="F:metal ion binding"/>
    <property type="evidence" value="ECO:0007669"/>
    <property type="project" value="UniProtKB-KW"/>
</dbReference>
<evidence type="ECO:0000313" key="4">
    <source>
        <dbReference type="EMBL" id="SNZ13955.1"/>
    </source>
</evidence>
<dbReference type="EMBL" id="OBEN01000004">
    <property type="protein sequence ID" value="SNZ13955.1"/>
    <property type="molecule type" value="Genomic_DNA"/>
</dbReference>
<evidence type="ECO:0000256" key="3">
    <source>
        <dbReference type="PIRSR" id="PIRSR605502-1"/>
    </source>
</evidence>
<evidence type="ECO:0000256" key="1">
    <source>
        <dbReference type="ARBA" id="ARBA00010702"/>
    </source>
</evidence>
<feature type="binding site" evidence="3">
    <location>
        <position position="63"/>
    </location>
    <ligand>
        <name>Mg(2+)</name>
        <dbReference type="ChEBI" id="CHEBI:18420"/>
        <label>1</label>
    </ligand>
</feature>
<dbReference type="SUPFAM" id="SSF101478">
    <property type="entry name" value="ADP-ribosylglycohydrolase"/>
    <property type="match status" value="1"/>
</dbReference>
<name>A0A285NWW3_9AQUI</name>
<dbReference type="PANTHER" id="PTHR16222:SF24">
    <property type="entry name" value="ADP-RIBOSYLHYDROLASE ARH3"/>
    <property type="match status" value="1"/>
</dbReference>
<sequence>MSTLKSKFVGTIIGSALGDAIGKCVEEITIKEVYDFYGGPVEGFVEPHPLSPAYGSAPQEVSDETTITLILLESIVSKKAIDPYDFYNRLLAWRQDEKSHRYPDPALLTALDLLSSGISLENAGFVSASVEGILRCIAVGMFHFYEPTIASEGARLVSIMTHRSPEVYDASSMLAVFISYLLKGDHDLRDLSQRLKLLETLGSFAKYKKHKSYIDKVKELLECGATLEEAIYSIGNSTYVFEAFPISLFIFLSHIEHPMSAFWSAVNSYGEFGGDTDAIGYLVGAYIGAYWGESVFPPYLVENLENSGYYISLAQRLYGIVEEHIERRLEDAL</sequence>
<dbReference type="InterPro" id="IPR036705">
    <property type="entry name" value="Ribosyl_crysJ1_sf"/>
</dbReference>
<dbReference type="GO" id="GO:0016787">
    <property type="term" value="F:hydrolase activity"/>
    <property type="evidence" value="ECO:0007669"/>
    <property type="project" value="UniProtKB-KW"/>
</dbReference>
<keyword evidence="2 4" id="KW-0378">Hydrolase</keyword>
<feature type="binding site" evidence="3">
    <location>
        <position position="277"/>
    </location>
    <ligand>
        <name>Mg(2+)</name>
        <dbReference type="ChEBI" id="CHEBI:18420"/>
        <label>1</label>
    </ligand>
</feature>
<dbReference type="AlphaFoldDB" id="A0A285NWW3"/>
<keyword evidence="5" id="KW-1185">Reference proteome</keyword>
<dbReference type="Gene3D" id="1.10.4080.10">
    <property type="entry name" value="ADP-ribosylation/Crystallin J1"/>
    <property type="match status" value="1"/>
</dbReference>
<keyword evidence="3" id="KW-0460">Magnesium</keyword>
<gene>
    <name evidence="4" type="ORF">SAMN06265353_0934</name>
</gene>
<organism evidence="4 5">
    <name type="scientific">Hydrogenobacter hydrogenophilus</name>
    <dbReference type="NCBI Taxonomy" id="35835"/>
    <lineage>
        <taxon>Bacteria</taxon>
        <taxon>Pseudomonadati</taxon>
        <taxon>Aquificota</taxon>
        <taxon>Aquificia</taxon>
        <taxon>Aquificales</taxon>
        <taxon>Aquificaceae</taxon>
        <taxon>Hydrogenobacter</taxon>
    </lineage>
</organism>
<reference evidence="5" key="1">
    <citation type="submission" date="2017-09" db="EMBL/GenBank/DDBJ databases">
        <authorList>
            <person name="Varghese N."/>
            <person name="Submissions S."/>
        </authorList>
    </citation>
    <scope>NUCLEOTIDE SEQUENCE [LARGE SCALE GENOMIC DNA]</scope>
    <source>
        <strain evidence="5">DSM 2913</strain>
    </source>
</reference>
<evidence type="ECO:0000313" key="5">
    <source>
        <dbReference type="Proteomes" id="UP000218627"/>
    </source>
</evidence>
<dbReference type="PANTHER" id="PTHR16222">
    <property type="entry name" value="ADP-RIBOSYLGLYCOHYDROLASE"/>
    <property type="match status" value="1"/>
</dbReference>
<dbReference type="RefSeq" id="WP_096601788.1">
    <property type="nucleotide sequence ID" value="NZ_OBEN01000004.1"/>
</dbReference>
<keyword evidence="3" id="KW-0479">Metal-binding</keyword>
<feature type="binding site" evidence="3">
    <location>
        <position position="62"/>
    </location>
    <ligand>
        <name>Mg(2+)</name>
        <dbReference type="ChEBI" id="CHEBI:18420"/>
        <label>1</label>
    </ligand>
</feature>
<dbReference type="InterPro" id="IPR050792">
    <property type="entry name" value="ADP-ribosylglycohydrolase"/>
</dbReference>
<evidence type="ECO:0000256" key="2">
    <source>
        <dbReference type="ARBA" id="ARBA00022801"/>
    </source>
</evidence>
<comment type="similarity">
    <text evidence="1">Belongs to the ADP-ribosylglycohydrolase family.</text>
</comment>
<proteinExistence type="inferred from homology"/>
<dbReference type="Pfam" id="PF03747">
    <property type="entry name" value="ADP_ribosyl_GH"/>
    <property type="match status" value="1"/>
</dbReference>